<feature type="transmembrane region" description="Helical" evidence="1">
    <location>
        <begin position="47"/>
        <end position="72"/>
    </location>
</feature>
<keyword evidence="1" id="KW-0812">Transmembrane</keyword>
<keyword evidence="3" id="KW-1185">Reference proteome</keyword>
<evidence type="ECO:0000313" key="3">
    <source>
        <dbReference type="Proteomes" id="UP001327560"/>
    </source>
</evidence>
<dbReference type="EMBL" id="CP136891">
    <property type="protein sequence ID" value="WOK97601.1"/>
    <property type="molecule type" value="Genomic_DNA"/>
</dbReference>
<keyword evidence="1" id="KW-0472">Membrane</keyword>
<comment type="similarity">
    <text evidence="1">Belongs to the DP1 family.</text>
</comment>
<dbReference type="PANTHER" id="PTHR12300">
    <property type="entry name" value="HVA22-LIKE PROTEINS"/>
    <property type="match status" value="1"/>
</dbReference>
<protein>
    <recommendedName>
        <fullName evidence="1">HVA22-like protein</fullName>
    </recommendedName>
</protein>
<name>A0AAQ3K016_9LILI</name>
<dbReference type="PANTHER" id="PTHR12300:SF114">
    <property type="entry name" value="HVA22-LIKE PROTEIN"/>
    <property type="match status" value="1"/>
</dbReference>
<feature type="transmembrane region" description="Helical" evidence="1">
    <location>
        <begin position="6"/>
        <end position="26"/>
    </location>
</feature>
<gene>
    <name evidence="2" type="ORF">Cni_G06309</name>
</gene>
<sequence>MGSGAFLGLITRNFVVLAGPLITLVYPLHASVKAIESKSPVDDQQWLTYWVLYSLLTLFELTFAKLILWLPFWPYAKLIFNCWLVLPHFSGAAYIYEHHVRPVVLNQHRVSVWFVPPEKGKFNKADDILVAAKKYIEQNGPEAFEKLIRKARSASKSKKSSNKRVTFAQEEAGKETKSWKKMNKLLRFGKGGAEKESKPSRATNNILVSSAFDDEMHMQRTSSSSWPNSSFMTFDDVDVVDMRY</sequence>
<keyword evidence="1" id="KW-1133">Transmembrane helix</keyword>
<dbReference type="Pfam" id="PF03134">
    <property type="entry name" value="TB2_DP1_HVA22"/>
    <property type="match status" value="1"/>
</dbReference>
<reference evidence="2 3" key="1">
    <citation type="submission" date="2023-10" db="EMBL/GenBank/DDBJ databases">
        <title>Chromosome-scale genome assembly provides insights into flower coloration mechanisms of Canna indica.</title>
        <authorList>
            <person name="Li C."/>
        </authorList>
    </citation>
    <scope>NUCLEOTIDE SEQUENCE [LARGE SCALE GENOMIC DNA]</scope>
    <source>
        <tissue evidence="2">Flower</tissue>
    </source>
</reference>
<dbReference type="Proteomes" id="UP001327560">
    <property type="component" value="Chromosome 2"/>
</dbReference>
<organism evidence="2 3">
    <name type="scientific">Canna indica</name>
    <name type="common">Indian-shot</name>
    <dbReference type="NCBI Taxonomy" id="4628"/>
    <lineage>
        <taxon>Eukaryota</taxon>
        <taxon>Viridiplantae</taxon>
        <taxon>Streptophyta</taxon>
        <taxon>Embryophyta</taxon>
        <taxon>Tracheophyta</taxon>
        <taxon>Spermatophyta</taxon>
        <taxon>Magnoliopsida</taxon>
        <taxon>Liliopsida</taxon>
        <taxon>Zingiberales</taxon>
        <taxon>Cannaceae</taxon>
        <taxon>Canna</taxon>
    </lineage>
</organism>
<evidence type="ECO:0000256" key="1">
    <source>
        <dbReference type="RuleBase" id="RU362006"/>
    </source>
</evidence>
<dbReference type="InterPro" id="IPR004345">
    <property type="entry name" value="TB2_DP1_HVA22"/>
</dbReference>
<accession>A0AAQ3K016</accession>
<dbReference type="AlphaFoldDB" id="A0AAQ3K016"/>
<dbReference type="GO" id="GO:0016020">
    <property type="term" value="C:membrane"/>
    <property type="evidence" value="ECO:0007669"/>
    <property type="project" value="UniProtKB-SubCell"/>
</dbReference>
<evidence type="ECO:0000313" key="2">
    <source>
        <dbReference type="EMBL" id="WOK97601.1"/>
    </source>
</evidence>
<proteinExistence type="inferred from homology"/>
<comment type="subcellular location">
    <subcellularLocation>
        <location evidence="1">Membrane</location>
        <topology evidence="1">Multi-pass membrane protein</topology>
    </subcellularLocation>
</comment>